<evidence type="ECO:0000313" key="4">
    <source>
        <dbReference type="Proteomes" id="UP001140074"/>
    </source>
</evidence>
<evidence type="ECO:0000256" key="1">
    <source>
        <dbReference type="SAM" id="MobiDB-lite"/>
    </source>
</evidence>
<feature type="signal peptide" evidence="2">
    <location>
        <begin position="1"/>
        <end position="19"/>
    </location>
</feature>
<dbReference type="EMBL" id="JANBUY010000077">
    <property type="protein sequence ID" value="KAJ2864789.1"/>
    <property type="molecule type" value="Genomic_DNA"/>
</dbReference>
<feature type="compositionally biased region" description="Low complexity" evidence="1">
    <location>
        <begin position="187"/>
        <end position="208"/>
    </location>
</feature>
<feature type="chain" id="PRO_5040987915" evidence="2">
    <location>
        <begin position="20"/>
        <end position="403"/>
    </location>
</feature>
<reference evidence="3" key="1">
    <citation type="submission" date="2022-07" db="EMBL/GenBank/DDBJ databases">
        <title>Phylogenomic reconstructions and comparative analyses of Kickxellomycotina fungi.</title>
        <authorList>
            <person name="Reynolds N.K."/>
            <person name="Stajich J.E."/>
            <person name="Barry K."/>
            <person name="Grigoriev I.V."/>
            <person name="Crous P."/>
            <person name="Smith M.E."/>
        </authorList>
    </citation>
    <scope>NUCLEOTIDE SEQUENCE</scope>
    <source>
        <strain evidence="3">RSA 476</strain>
    </source>
</reference>
<evidence type="ECO:0000256" key="2">
    <source>
        <dbReference type="SAM" id="SignalP"/>
    </source>
</evidence>
<accession>A0A9W8IIY1</accession>
<feature type="compositionally biased region" description="Low complexity" evidence="1">
    <location>
        <begin position="319"/>
        <end position="329"/>
    </location>
</feature>
<keyword evidence="2" id="KW-0732">Signal</keyword>
<protein>
    <submittedName>
        <fullName evidence="3">Uncharacterized protein</fullName>
    </submittedName>
</protein>
<sequence length="403" mass="41632">MQLSSHILVCALAATTAVAAPVSAQKSYGLEYLINPAGTSGVALGRMSLTVTNMDDVIGLKSNGEQALSALIAGKLDNYYSYVGNAASILDKYMADSEVASFASEIIPLLKVPSQDPELNKVNESLLARLEDPAVQHNFASVMQVVNDYASYYADYAKSEFGIDVFSAMVAKLPSDALKHDDDDAPHTPTATSGTTPKPSSPSSDSKTNSAGSIGVASLSKIALGVAVGALIVSSLLAALSSQNVPTLATAIAGSIAPVLGLIGIPTKLDDYVSSVVSELKNPAVNSQIADIVEHMIELLIKWRAQAPEVYDPSPSGPTPTSTRTKTPPILENTIDLRSPKPSSTSARSSATSPTNQSSSSYESSSTSYGSSSSSKSSAAQSTKPLLGYLSMGVAAGVIAAFF</sequence>
<gene>
    <name evidence="3" type="ORF">GGH94_002679</name>
</gene>
<dbReference type="AlphaFoldDB" id="A0A9W8IIY1"/>
<organism evidence="3 4">
    <name type="scientific">Coemansia aciculifera</name>
    <dbReference type="NCBI Taxonomy" id="417176"/>
    <lineage>
        <taxon>Eukaryota</taxon>
        <taxon>Fungi</taxon>
        <taxon>Fungi incertae sedis</taxon>
        <taxon>Zoopagomycota</taxon>
        <taxon>Kickxellomycotina</taxon>
        <taxon>Kickxellomycetes</taxon>
        <taxon>Kickxellales</taxon>
        <taxon>Kickxellaceae</taxon>
        <taxon>Coemansia</taxon>
    </lineage>
</organism>
<keyword evidence="4" id="KW-1185">Reference proteome</keyword>
<comment type="caution">
    <text evidence="3">The sequence shown here is derived from an EMBL/GenBank/DDBJ whole genome shotgun (WGS) entry which is preliminary data.</text>
</comment>
<proteinExistence type="predicted"/>
<name>A0A9W8IIY1_9FUNG</name>
<dbReference type="Proteomes" id="UP001140074">
    <property type="component" value="Unassembled WGS sequence"/>
</dbReference>
<feature type="region of interest" description="Disordered" evidence="1">
    <location>
        <begin position="179"/>
        <end position="210"/>
    </location>
</feature>
<evidence type="ECO:0000313" key="3">
    <source>
        <dbReference type="EMBL" id="KAJ2864789.1"/>
    </source>
</evidence>
<feature type="compositionally biased region" description="Low complexity" evidence="1">
    <location>
        <begin position="340"/>
        <end position="380"/>
    </location>
</feature>
<feature type="region of interest" description="Disordered" evidence="1">
    <location>
        <begin position="310"/>
        <end position="380"/>
    </location>
</feature>